<dbReference type="Pfam" id="PF24626">
    <property type="entry name" value="SH3_Tf2-1"/>
    <property type="match status" value="1"/>
</dbReference>
<reference evidence="2" key="1">
    <citation type="journal article" date="2014" name="Nat. Commun.">
        <title>The tobacco genome sequence and its comparison with those of tomato and potato.</title>
        <authorList>
            <person name="Sierro N."/>
            <person name="Battey J.N."/>
            <person name="Ouadi S."/>
            <person name="Bakaher N."/>
            <person name="Bovet L."/>
            <person name="Willig A."/>
            <person name="Goepfert S."/>
            <person name="Peitsch M.C."/>
            <person name="Ivanov N.V."/>
        </authorList>
    </citation>
    <scope>NUCLEOTIDE SEQUENCE [LARGE SCALE GENOMIC DNA]</scope>
</reference>
<protein>
    <submittedName>
        <fullName evidence="3">Uncharacterized protein LOC107762825</fullName>
    </submittedName>
</protein>
<reference evidence="3" key="2">
    <citation type="submission" date="2025-08" db="UniProtKB">
        <authorList>
            <consortium name="RefSeq"/>
        </authorList>
    </citation>
    <scope>IDENTIFICATION</scope>
    <source>
        <tissue evidence="3">Leaf</tissue>
    </source>
</reference>
<dbReference type="OrthoDB" id="1302688at2759"/>
<dbReference type="InterPro" id="IPR056924">
    <property type="entry name" value="SH3_Tf2-1"/>
</dbReference>
<evidence type="ECO:0000313" key="2">
    <source>
        <dbReference type="Proteomes" id="UP000790787"/>
    </source>
</evidence>
<dbReference type="PANTHER" id="PTHR46148">
    <property type="entry name" value="CHROMO DOMAIN-CONTAINING PROTEIN"/>
    <property type="match status" value="1"/>
</dbReference>
<name>A0A1S3XAB2_TOBAC</name>
<proteinExistence type="predicted"/>
<gene>
    <name evidence="3" type="primary">LOC107762825</name>
</gene>
<dbReference type="GeneID" id="107762825"/>
<organism evidence="2 3">
    <name type="scientific">Nicotiana tabacum</name>
    <name type="common">Common tobacco</name>
    <dbReference type="NCBI Taxonomy" id="4097"/>
    <lineage>
        <taxon>Eukaryota</taxon>
        <taxon>Viridiplantae</taxon>
        <taxon>Streptophyta</taxon>
        <taxon>Embryophyta</taxon>
        <taxon>Tracheophyta</taxon>
        <taxon>Spermatophyta</taxon>
        <taxon>Magnoliopsida</taxon>
        <taxon>eudicotyledons</taxon>
        <taxon>Gunneridae</taxon>
        <taxon>Pentapetalae</taxon>
        <taxon>asterids</taxon>
        <taxon>lamiids</taxon>
        <taxon>Solanales</taxon>
        <taxon>Solanaceae</taxon>
        <taxon>Nicotianoideae</taxon>
        <taxon>Nicotianeae</taxon>
        <taxon>Nicotiana</taxon>
    </lineage>
</organism>
<dbReference type="PaxDb" id="4097-A0A1S3XAB2"/>
<evidence type="ECO:0000313" key="3">
    <source>
        <dbReference type="RefSeq" id="XP_016436703.1"/>
    </source>
</evidence>
<dbReference type="Proteomes" id="UP000790787">
    <property type="component" value="Chromosome 21"/>
</dbReference>
<sequence>MTSYEALYGRRCRSPIGWFKPGEARMSSTDSVCDALDKVKLIQDHLHIAQSSHKSYVDKKVHDMAYMEGEKVLLKVSPKKGVMKYGKKGKLSPRFIGPIKILERVREVFYRFGLPPRLVGVHLIFHVYMLQKFHEDKSHVLDFRIMQLDENLTYEEQSVAIIDQQV</sequence>
<dbReference type="AlphaFoldDB" id="A0A1S3XAB2"/>
<dbReference type="PANTHER" id="PTHR46148:SF60">
    <property type="entry name" value="CHROMO DOMAIN-CONTAINING PROTEIN"/>
    <property type="match status" value="1"/>
</dbReference>
<dbReference type="KEGG" id="nta:107762825"/>
<dbReference type="STRING" id="4097.A0A1S3XAB2"/>
<feature type="domain" description="Tf2-1-like SH3-like" evidence="1">
    <location>
        <begin position="69"/>
        <end position="134"/>
    </location>
</feature>
<dbReference type="RefSeq" id="XP_016436703.1">
    <property type="nucleotide sequence ID" value="XM_016581217.1"/>
</dbReference>
<keyword evidence="2" id="KW-1185">Reference proteome</keyword>
<evidence type="ECO:0000259" key="1">
    <source>
        <dbReference type="Pfam" id="PF24626"/>
    </source>
</evidence>
<accession>A0A1S3XAB2</accession>